<reference evidence="1" key="1">
    <citation type="submission" date="2021-06" db="EMBL/GenBank/DDBJ databases">
        <authorList>
            <person name="Kallberg Y."/>
            <person name="Tangrot J."/>
            <person name="Rosling A."/>
        </authorList>
    </citation>
    <scope>NUCLEOTIDE SEQUENCE</scope>
    <source>
        <strain evidence="1">MA461A</strain>
    </source>
</reference>
<sequence length="75" mass="8857">ALEQQEGKKNVLWSDEKYFCLIHPNLYQYVWRMPHEEFDDDCLVLAIKSKGVMMWGYFSWWGPGPLVPSGPIPQR</sequence>
<accession>A0ACA9SAV8</accession>
<evidence type="ECO:0000313" key="2">
    <source>
        <dbReference type="Proteomes" id="UP000789920"/>
    </source>
</evidence>
<dbReference type="Proteomes" id="UP000789920">
    <property type="component" value="Unassembled WGS sequence"/>
</dbReference>
<name>A0ACA9SAV8_9GLOM</name>
<comment type="caution">
    <text evidence="1">The sequence shown here is derived from an EMBL/GenBank/DDBJ whole genome shotgun (WGS) entry which is preliminary data.</text>
</comment>
<proteinExistence type="predicted"/>
<protein>
    <submittedName>
        <fullName evidence="1">20015_t:CDS:1</fullName>
    </submittedName>
</protein>
<keyword evidence="2" id="KW-1185">Reference proteome</keyword>
<feature type="non-terminal residue" evidence="1">
    <location>
        <position position="1"/>
    </location>
</feature>
<dbReference type="EMBL" id="CAJVQC010104355">
    <property type="protein sequence ID" value="CAG8832654.1"/>
    <property type="molecule type" value="Genomic_DNA"/>
</dbReference>
<evidence type="ECO:0000313" key="1">
    <source>
        <dbReference type="EMBL" id="CAG8832654.1"/>
    </source>
</evidence>
<gene>
    <name evidence="1" type="ORF">RPERSI_LOCUS28534</name>
</gene>
<organism evidence="1 2">
    <name type="scientific">Racocetra persica</name>
    <dbReference type="NCBI Taxonomy" id="160502"/>
    <lineage>
        <taxon>Eukaryota</taxon>
        <taxon>Fungi</taxon>
        <taxon>Fungi incertae sedis</taxon>
        <taxon>Mucoromycota</taxon>
        <taxon>Glomeromycotina</taxon>
        <taxon>Glomeromycetes</taxon>
        <taxon>Diversisporales</taxon>
        <taxon>Gigasporaceae</taxon>
        <taxon>Racocetra</taxon>
    </lineage>
</organism>